<proteinExistence type="predicted"/>
<name>A0A4R8PT27_9PEZI</name>
<organism evidence="2 3">
    <name type="scientific">Colletotrichum spinosum</name>
    <dbReference type="NCBI Taxonomy" id="1347390"/>
    <lineage>
        <taxon>Eukaryota</taxon>
        <taxon>Fungi</taxon>
        <taxon>Dikarya</taxon>
        <taxon>Ascomycota</taxon>
        <taxon>Pezizomycotina</taxon>
        <taxon>Sordariomycetes</taxon>
        <taxon>Hypocreomycetidae</taxon>
        <taxon>Glomerellales</taxon>
        <taxon>Glomerellaceae</taxon>
        <taxon>Colletotrichum</taxon>
        <taxon>Colletotrichum orbiculare species complex</taxon>
    </lineage>
</organism>
<reference evidence="2 3" key="1">
    <citation type="submission" date="2018-11" db="EMBL/GenBank/DDBJ databases">
        <title>Genome sequence and assembly of Colletotrichum spinosum.</title>
        <authorList>
            <person name="Gan P."/>
            <person name="Shirasu K."/>
        </authorList>
    </citation>
    <scope>NUCLEOTIDE SEQUENCE [LARGE SCALE GENOMIC DNA]</scope>
    <source>
        <strain evidence="2 3">CBS 515.97</strain>
    </source>
</reference>
<dbReference type="EMBL" id="QAPG01000385">
    <property type="protein sequence ID" value="TDZ28892.1"/>
    <property type="molecule type" value="Genomic_DNA"/>
</dbReference>
<evidence type="ECO:0000313" key="2">
    <source>
        <dbReference type="EMBL" id="TDZ28892.1"/>
    </source>
</evidence>
<feature type="compositionally biased region" description="Polar residues" evidence="1">
    <location>
        <begin position="101"/>
        <end position="114"/>
    </location>
</feature>
<dbReference type="AlphaFoldDB" id="A0A4R8PT27"/>
<evidence type="ECO:0000313" key="3">
    <source>
        <dbReference type="Proteomes" id="UP000295083"/>
    </source>
</evidence>
<keyword evidence="3" id="KW-1185">Reference proteome</keyword>
<feature type="region of interest" description="Disordered" evidence="1">
    <location>
        <begin position="1"/>
        <end position="66"/>
    </location>
</feature>
<feature type="compositionally biased region" description="Polar residues" evidence="1">
    <location>
        <begin position="9"/>
        <end position="30"/>
    </location>
</feature>
<evidence type="ECO:0008006" key="4">
    <source>
        <dbReference type="Google" id="ProtNLM"/>
    </source>
</evidence>
<evidence type="ECO:0000256" key="1">
    <source>
        <dbReference type="SAM" id="MobiDB-lite"/>
    </source>
</evidence>
<dbReference type="PANTHER" id="PTHR38166">
    <property type="entry name" value="C2H2-TYPE DOMAIN-CONTAINING PROTEIN-RELATED"/>
    <property type="match status" value="1"/>
</dbReference>
<sequence>MYPAGQSAGIASNRSSCQGINPSEEWTQITAEVPDSDAPSSQTMRSSCTEAHSSNPVVSLPSNEISEDEEYLQHPLLREKKNLVQFVFAQYPVNQPPYDPNPSQQRKSPASSRGNFKIPRREKNISRSTPKREPRQIACPFYVTDPDQHLTCLTRAQLRTPADLIDHLWHDHRQAFYCPMCKHTFPTAASRDAHIVQRCCALRDVGNPPGISDDHRRLIARKARRGDDSRRYAVIWSIVFPGTEVPASPYLQGETAAAIAGFRRYWSRRGQAVISEYLDRRGLKDFGIPNEERDLSALYASVEMEVVDILVADRSS</sequence>
<accession>A0A4R8PT27</accession>
<dbReference type="Proteomes" id="UP000295083">
    <property type="component" value="Unassembled WGS sequence"/>
</dbReference>
<gene>
    <name evidence="2" type="ORF">C8035_v003963</name>
</gene>
<feature type="region of interest" description="Disordered" evidence="1">
    <location>
        <begin position="94"/>
        <end position="133"/>
    </location>
</feature>
<protein>
    <recommendedName>
        <fullName evidence="4">C2H2-type domain-containing protein</fullName>
    </recommendedName>
</protein>
<feature type="compositionally biased region" description="Basic and acidic residues" evidence="1">
    <location>
        <begin position="119"/>
        <end position="133"/>
    </location>
</feature>
<comment type="caution">
    <text evidence="2">The sequence shown here is derived from an EMBL/GenBank/DDBJ whole genome shotgun (WGS) entry which is preliminary data.</text>
</comment>
<feature type="compositionally biased region" description="Polar residues" evidence="1">
    <location>
        <begin position="38"/>
        <end position="64"/>
    </location>
</feature>
<dbReference type="PANTHER" id="PTHR38166:SF1">
    <property type="entry name" value="C2H2-TYPE DOMAIN-CONTAINING PROTEIN"/>
    <property type="match status" value="1"/>
</dbReference>